<evidence type="ECO:0000313" key="4">
    <source>
        <dbReference type="Proteomes" id="UP000297832"/>
    </source>
</evidence>
<dbReference type="EMBL" id="RQGV01000005">
    <property type="protein sequence ID" value="TGM15099.1"/>
    <property type="molecule type" value="Genomic_DNA"/>
</dbReference>
<accession>A0A5F2BVU2</accession>
<gene>
    <name evidence="3" type="ORF">EHQ81_01520</name>
    <name evidence="2" type="ORF">EHQ82_21095</name>
</gene>
<dbReference type="AlphaFoldDB" id="A0A5F2BVU2"/>
<evidence type="ECO:0008006" key="6">
    <source>
        <dbReference type="Google" id="ProtNLM"/>
    </source>
</evidence>
<keyword evidence="1" id="KW-0812">Transmembrane</keyword>
<evidence type="ECO:0000313" key="3">
    <source>
        <dbReference type="EMBL" id="TGM15099.1"/>
    </source>
</evidence>
<evidence type="ECO:0000313" key="5">
    <source>
        <dbReference type="Proteomes" id="UP000298057"/>
    </source>
</evidence>
<feature type="transmembrane region" description="Helical" evidence="1">
    <location>
        <begin position="168"/>
        <end position="185"/>
    </location>
</feature>
<organism evidence="3 4">
    <name type="scientific">Leptospira selangorensis</name>
    <dbReference type="NCBI Taxonomy" id="2484982"/>
    <lineage>
        <taxon>Bacteria</taxon>
        <taxon>Pseudomonadati</taxon>
        <taxon>Spirochaetota</taxon>
        <taxon>Spirochaetia</taxon>
        <taxon>Leptospirales</taxon>
        <taxon>Leptospiraceae</taxon>
        <taxon>Leptospira</taxon>
    </lineage>
</organism>
<sequence length="202" mass="23178">MKVLLLVCQIFWIIGCATEELKLPNVEKNSKQDNGTLRIDFENRSKDEFDEISIHTLCFSLKQKIESRLDCDKSIWKLNSKKINKKDVFEVELPAGEYFGFLSTLGSQYIESFKLSGSFKKLIKNTTNSKSCEVNFGWFDEFECNLLRITANKTTEIKIVITDFHESLWVPSILIGFVTLGIVIIPPSVRHAEIQVNYPTSK</sequence>
<comment type="caution">
    <text evidence="3">The sequence shown here is derived from an EMBL/GenBank/DDBJ whole genome shotgun (WGS) entry which is preliminary data.</text>
</comment>
<keyword evidence="1" id="KW-1133">Transmembrane helix</keyword>
<name>A0A5F2BVU2_9LEPT</name>
<keyword evidence="5" id="KW-1185">Reference proteome</keyword>
<dbReference type="Proteomes" id="UP000298057">
    <property type="component" value="Unassembled WGS sequence"/>
</dbReference>
<dbReference type="Proteomes" id="UP000297832">
    <property type="component" value="Unassembled WGS sequence"/>
</dbReference>
<protein>
    <recommendedName>
        <fullName evidence="6">Lipoprotein</fullName>
    </recommendedName>
</protein>
<evidence type="ECO:0000313" key="2">
    <source>
        <dbReference type="EMBL" id="TGM12040.1"/>
    </source>
</evidence>
<keyword evidence="1" id="KW-0472">Membrane</keyword>
<dbReference type="EMBL" id="RQGU01000161">
    <property type="protein sequence ID" value="TGM12040.1"/>
    <property type="molecule type" value="Genomic_DNA"/>
</dbReference>
<reference evidence="3 4" key="2">
    <citation type="journal article" date="2019" name="PLoS Negl. Trop. Dis.">
        <title>Revisiting the worldwide diversity of Leptospira species in the environment.</title>
        <authorList>
            <person name="Vincent A.T."/>
            <person name="Schiettekatte O."/>
            <person name="Bourhy P."/>
            <person name="Veyrier F.J."/>
            <person name="Picardeau M."/>
        </authorList>
    </citation>
    <scope>NUCLEOTIDE SEQUENCE [LARGE SCALE GENOMIC DNA]</scope>
    <source>
        <strain evidence="3 4">201702405</strain>
        <strain evidence="2">201702406</strain>
    </source>
</reference>
<reference evidence="2" key="1">
    <citation type="submission" date="2018-10" db="EMBL/GenBank/DDBJ databases">
        <authorList>
            <person name="Vincent A.T."/>
            <person name="Schiettekatte O."/>
            <person name="Bourhy P."/>
            <person name="Veyrier F.J."/>
            <person name="Picardeau M."/>
        </authorList>
    </citation>
    <scope>NUCLEOTIDE SEQUENCE</scope>
    <source>
        <strain evidence="2">201702406</strain>
    </source>
</reference>
<evidence type="ECO:0000256" key="1">
    <source>
        <dbReference type="SAM" id="Phobius"/>
    </source>
</evidence>
<proteinExistence type="predicted"/>
<dbReference type="RefSeq" id="WP_135629265.1">
    <property type="nucleotide sequence ID" value="NZ_RQGU01000161.1"/>
</dbReference>
<dbReference type="PROSITE" id="PS51257">
    <property type="entry name" value="PROKAR_LIPOPROTEIN"/>
    <property type="match status" value="1"/>
</dbReference>